<dbReference type="AlphaFoldDB" id="A0A238YX20"/>
<accession>A0A238YX20</accession>
<protein>
    <submittedName>
        <fullName evidence="1">Uncharacterized protein</fullName>
    </submittedName>
</protein>
<keyword evidence="2" id="KW-1185">Reference proteome</keyword>
<organism evidence="1 2">
    <name type="scientific">Actinoplanes regularis</name>
    <dbReference type="NCBI Taxonomy" id="52697"/>
    <lineage>
        <taxon>Bacteria</taxon>
        <taxon>Bacillati</taxon>
        <taxon>Actinomycetota</taxon>
        <taxon>Actinomycetes</taxon>
        <taxon>Micromonosporales</taxon>
        <taxon>Micromonosporaceae</taxon>
        <taxon>Actinoplanes</taxon>
    </lineage>
</organism>
<dbReference type="Proteomes" id="UP000198415">
    <property type="component" value="Unassembled WGS sequence"/>
</dbReference>
<dbReference type="EMBL" id="FZNR01000005">
    <property type="protein sequence ID" value="SNR75143.1"/>
    <property type="molecule type" value="Genomic_DNA"/>
</dbReference>
<dbReference type="RefSeq" id="WP_143232368.1">
    <property type="nucleotide sequence ID" value="NZ_BOMU01000035.1"/>
</dbReference>
<dbReference type="Gene3D" id="3.40.1760.10">
    <property type="entry name" value="YfbM-like super family"/>
    <property type="match status" value="1"/>
</dbReference>
<evidence type="ECO:0000313" key="2">
    <source>
        <dbReference type="Proteomes" id="UP000198415"/>
    </source>
</evidence>
<gene>
    <name evidence="1" type="ORF">SAMN06264365_105218</name>
</gene>
<name>A0A238YX20_9ACTN</name>
<reference evidence="1 2" key="1">
    <citation type="submission" date="2017-06" db="EMBL/GenBank/DDBJ databases">
        <authorList>
            <person name="Kim H.J."/>
            <person name="Triplett B.A."/>
        </authorList>
    </citation>
    <scope>NUCLEOTIDE SEQUENCE [LARGE SCALE GENOMIC DNA]</scope>
    <source>
        <strain evidence="1 2">DSM 43151</strain>
    </source>
</reference>
<dbReference type="InterPro" id="IPR035944">
    <property type="entry name" value="YfbM-like_sf"/>
</dbReference>
<evidence type="ECO:0000313" key="1">
    <source>
        <dbReference type="EMBL" id="SNR75143.1"/>
    </source>
</evidence>
<dbReference type="OrthoDB" id="10018044at2"/>
<sequence>MGGVDVFWRRVSGEGFVTPGSMAEVRALAPHFAEDGYQEAVEAGLLAGAEAFGEMVPALVKLAAPDHPASRLLWPSRWNDDLMTSMVEADDVREISDLLANSPLEEWAERCRVALAAEFYLPELSDEIVEIVARDAREVADLFAAAAAAGDAIFVRVVA</sequence>
<proteinExistence type="predicted"/>